<sequence>MKFDKQFLINIINFQCLSIKNCNEQVRLLYKQLSNFILISESLVVTGLCIVLWDISNRPLLIGWLIYMYLICEVGRGILIAFYKKNRKKFDYNFWLNLFCLGVFFSGIGWGFVSLFLLPKQEDTHQLITLIVLFGVITAANNLYSPVFIIYTFFLILAFLPVTLWFFLQGDLYSLLGLMSLLYLVIVLSAAYYSHNLLLTSLDQNDKIQAKSEEVKHSLAVTKAILESTNDGILVVDSHNKIEYYNQKFLEIWQFDQEFIKSHTHDGAVTQAITQLENPDHFLKRLKYITQHPNLDSFDELNFVNGKRFERYSKPHILENKIIGRVWTFHEITERKKMEKQIIFQATHDNLTGLPNRAQLTKKLYQEIKYAKRFKLNLAVFFIDLDNFKSINDNMGHEAGDILLRQVAKKLISSLRETDSVFRFGGDEFVITCLVQQMEELNNLIEKIHSRLINPIKIGLNNVFITVSMGISIYPTHGKEPSILLKNADIAMYWAKKQGRNSYSIYKEELSESSRRRMALLSQLHLAIKRNQFSLVYQPIVDINSEQVCSLEVLLRWHHPKIGNISPKEFIPLAEENGLIIQIGEWVLREACKQAKIWQEEGLNAIQLSINVSGIQISKQTFSNTLKQILKDNDLKPECLIIELTESTLMSNQQTISTTLEQLRGMGIKISIDDFGTGYSSFAYLKDFSIDKIKIDKTFIRACPTASNCISIVKAIIAMGKNLNLCIIAEGVETLEQLDFLKTIDCNEIQGFLFSKPLPAEEVSKIVNTKLSKRLEKKGLINTQ</sequence>
<evidence type="ECO:0000256" key="1">
    <source>
        <dbReference type="ARBA" id="ARBA00001946"/>
    </source>
</evidence>
<accession>A0A378IBU8</accession>
<dbReference type="EMBL" id="UGNV01000001">
    <property type="protein sequence ID" value="STX29764.1"/>
    <property type="molecule type" value="Genomic_DNA"/>
</dbReference>
<feature type="transmembrane region" description="Helical" evidence="5">
    <location>
        <begin position="148"/>
        <end position="167"/>
    </location>
</feature>
<evidence type="ECO:0000313" key="8">
    <source>
        <dbReference type="EMBL" id="STX29764.1"/>
    </source>
</evidence>
<dbReference type="GO" id="GO:0071732">
    <property type="term" value="P:cellular response to nitric oxide"/>
    <property type="evidence" value="ECO:0007669"/>
    <property type="project" value="UniProtKB-ARBA"/>
</dbReference>
<dbReference type="PANTHER" id="PTHR44757:SF2">
    <property type="entry name" value="BIOFILM ARCHITECTURE MAINTENANCE PROTEIN MBAA"/>
    <property type="match status" value="1"/>
</dbReference>
<dbReference type="EC" id="3.1.4.52" evidence="2"/>
<dbReference type="Gene3D" id="3.30.70.270">
    <property type="match status" value="1"/>
</dbReference>
<feature type="transmembrane region" description="Helical" evidence="5">
    <location>
        <begin position="61"/>
        <end position="82"/>
    </location>
</feature>
<feature type="domain" description="GGDEF" evidence="7">
    <location>
        <begin position="376"/>
        <end position="508"/>
    </location>
</feature>
<evidence type="ECO:0000259" key="6">
    <source>
        <dbReference type="PROSITE" id="PS50883"/>
    </source>
</evidence>
<dbReference type="Gene3D" id="3.30.450.20">
    <property type="entry name" value="PAS domain"/>
    <property type="match status" value="1"/>
</dbReference>
<dbReference type="CDD" id="cd01949">
    <property type="entry name" value="GGDEF"/>
    <property type="match status" value="1"/>
</dbReference>
<feature type="transmembrane region" description="Helical" evidence="5">
    <location>
        <begin position="173"/>
        <end position="193"/>
    </location>
</feature>
<evidence type="ECO:0000256" key="5">
    <source>
        <dbReference type="SAM" id="Phobius"/>
    </source>
</evidence>
<dbReference type="FunFam" id="3.30.70.270:FF:000001">
    <property type="entry name" value="Diguanylate cyclase domain protein"/>
    <property type="match status" value="1"/>
</dbReference>
<dbReference type="SUPFAM" id="SSF55073">
    <property type="entry name" value="Nucleotide cyclase"/>
    <property type="match status" value="1"/>
</dbReference>
<evidence type="ECO:0000256" key="2">
    <source>
        <dbReference type="ARBA" id="ARBA00012282"/>
    </source>
</evidence>
<dbReference type="InterPro" id="IPR035965">
    <property type="entry name" value="PAS-like_dom_sf"/>
</dbReference>
<dbReference type="PROSITE" id="PS50887">
    <property type="entry name" value="GGDEF"/>
    <property type="match status" value="1"/>
</dbReference>
<name>A0A378IBU8_9GAMM</name>
<dbReference type="InterPro" id="IPR043128">
    <property type="entry name" value="Rev_trsase/Diguanyl_cyclase"/>
</dbReference>
<feature type="transmembrane region" description="Helical" evidence="5">
    <location>
        <begin position="94"/>
        <end position="118"/>
    </location>
</feature>
<dbReference type="SMART" id="SM00052">
    <property type="entry name" value="EAL"/>
    <property type="match status" value="1"/>
</dbReference>
<evidence type="ECO:0000259" key="7">
    <source>
        <dbReference type="PROSITE" id="PS50887"/>
    </source>
</evidence>
<dbReference type="OrthoDB" id="9804951at2"/>
<dbReference type="NCBIfam" id="TIGR00254">
    <property type="entry name" value="GGDEF"/>
    <property type="match status" value="1"/>
</dbReference>
<dbReference type="PANTHER" id="PTHR44757">
    <property type="entry name" value="DIGUANYLATE CYCLASE DGCP"/>
    <property type="match status" value="1"/>
</dbReference>
<dbReference type="CDD" id="cd01948">
    <property type="entry name" value="EAL"/>
    <property type="match status" value="1"/>
</dbReference>
<feature type="transmembrane region" description="Helical" evidence="5">
    <location>
        <begin position="36"/>
        <end position="55"/>
    </location>
</feature>
<dbReference type="RefSeq" id="WP_115303433.1">
    <property type="nucleotide sequence ID" value="NZ_CAAAHO010000002.1"/>
</dbReference>
<dbReference type="AlphaFoldDB" id="A0A378IBU8"/>
<dbReference type="InterPro" id="IPR052155">
    <property type="entry name" value="Biofilm_reg_signaling"/>
</dbReference>
<keyword evidence="8" id="KW-0378">Hydrolase</keyword>
<reference evidence="8 9" key="1">
    <citation type="submission" date="2018-06" db="EMBL/GenBank/DDBJ databases">
        <authorList>
            <consortium name="Pathogen Informatics"/>
            <person name="Doyle S."/>
        </authorList>
    </citation>
    <scope>NUCLEOTIDE SEQUENCE [LARGE SCALE GENOMIC DNA]</scope>
    <source>
        <strain evidence="8 9">NCTC13315</strain>
    </source>
</reference>
<comment type="cofactor">
    <cofactor evidence="1">
        <name>Mg(2+)</name>
        <dbReference type="ChEBI" id="CHEBI:18420"/>
    </cofactor>
</comment>
<dbReference type="InterPro" id="IPR029787">
    <property type="entry name" value="Nucleotide_cyclase"/>
</dbReference>
<dbReference type="InterPro" id="IPR000160">
    <property type="entry name" value="GGDEF_dom"/>
</dbReference>
<organism evidence="8 9">
    <name type="scientific">Legionella beliardensis</name>
    <dbReference type="NCBI Taxonomy" id="91822"/>
    <lineage>
        <taxon>Bacteria</taxon>
        <taxon>Pseudomonadati</taxon>
        <taxon>Pseudomonadota</taxon>
        <taxon>Gammaproteobacteria</taxon>
        <taxon>Legionellales</taxon>
        <taxon>Legionellaceae</taxon>
        <taxon>Legionella</taxon>
    </lineage>
</organism>
<evidence type="ECO:0000313" key="9">
    <source>
        <dbReference type="Proteomes" id="UP000254968"/>
    </source>
</evidence>
<dbReference type="Gene3D" id="3.20.20.450">
    <property type="entry name" value="EAL domain"/>
    <property type="match status" value="1"/>
</dbReference>
<dbReference type="GO" id="GO:0071111">
    <property type="term" value="F:cyclic-guanylate-specific phosphodiesterase activity"/>
    <property type="evidence" value="ECO:0007669"/>
    <property type="project" value="UniProtKB-EC"/>
</dbReference>
<protein>
    <recommendedName>
        <fullName evidence="2">cyclic-guanylate-specific phosphodiesterase</fullName>
        <ecNumber evidence="2">3.1.4.52</ecNumber>
    </recommendedName>
</protein>
<keyword evidence="5" id="KW-1133">Transmembrane helix</keyword>
<dbReference type="Pfam" id="PF00563">
    <property type="entry name" value="EAL"/>
    <property type="match status" value="1"/>
</dbReference>
<keyword evidence="5" id="KW-0472">Membrane</keyword>
<keyword evidence="5" id="KW-0812">Transmembrane</keyword>
<dbReference type="FunFam" id="3.20.20.450:FF:000001">
    <property type="entry name" value="Cyclic di-GMP phosphodiesterase yahA"/>
    <property type="match status" value="1"/>
</dbReference>
<evidence type="ECO:0000256" key="4">
    <source>
        <dbReference type="ARBA" id="ARBA00051114"/>
    </source>
</evidence>
<gene>
    <name evidence="8" type="primary">gmr_7</name>
    <name evidence="8" type="ORF">NCTC13315_02316</name>
</gene>
<dbReference type="InterPro" id="IPR035919">
    <property type="entry name" value="EAL_sf"/>
</dbReference>
<dbReference type="SMART" id="SM00267">
    <property type="entry name" value="GGDEF"/>
    <property type="match status" value="1"/>
</dbReference>
<dbReference type="PROSITE" id="PS50883">
    <property type="entry name" value="EAL"/>
    <property type="match status" value="1"/>
</dbReference>
<dbReference type="InterPro" id="IPR000014">
    <property type="entry name" value="PAS"/>
</dbReference>
<feature type="domain" description="EAL" evidence="6">
    <location>
        <begin position="517"/>
        <end position="771"/>
    </location>
</feature>
<dbReference type="SUPFAM" id="SSF55785">
    <property type="entry name" value="PYP-like sensor domain (PAS domain)"/>
    <property type="match status" value="1"/>
</dbReference>
<dbReference type="SUPFAM" id="SSF141868">
    <property type="entry name" value="EAL domain-like"/>
    <property type="match status" value="1"/>
</dbReference>
<evidence type="ECO:0000256" key="3">
    <source>
        <dbReference type="ARBA" id="ARBA00022636"/>
    </source>
</evidence>
<comment type="catalytic activity">
    <reaction evidence="4">
        <text>3',3'-c-di-GMP + H2O = 5'-phosphoguanylyl(3'-&gt;5')guanosine + H(+)</text>
        <dbReference type="Rhea" id="RHEA:24902"/>
        <dbReference type="ChEBI" id="CHEBI:15377"/>
        <dbReference type="ChEBI" id="CHEBI:15378"/>
        <dbReference type="ChEBI" id="CHEBI:58754"/>
        <dbReference type="ChEBI" id="CHEBI:58805"/>
        <dbReference type="EC" id="3.1.4.52"/>
    </reaction>
    <physiologicalReaction direction="left-to-right" evidence="4">
        <dbReference type="Rhea" id="RHEA:24903"/>
    </physiologicalReaction>
</comment>
<proteinExistence type="predicted"/>
<dbReference type="Pfam" id="PF00990">
    <property type="entry name" value="GGDEF"/>
    <property type="match status" value="1"/>
</dbReference>
<dbReference type="Pfam" id="PF13188">
    <property type="entry name" value="PAS_8"/>
    <property type="match status" value="1"/>
</dbReference>
<dbReference type="InterPro" id="IPR001633">
    <property type="entry name" value="EAL_dom"/>
</dbReference>
<dbReference type="Proteomes" id="UP000254968">
    <property type="component" value="Unassembled WGS sequence"/>
</dbReference>
<keyword evidence="3" id="KW-0973">c-di-GMP</keyword>
<keyword evidence="9" id="KW-1185">Reference proteome</keyword>